<gene>
    <name evidence="3" type="ORF">E2562_026110</name>
</gene>
<dbReference type="Proteomes" id="UP000479710">
    <property type="component" value="Unassembled WGS sequence"/>
</dbReference>
<evidence type="ECO:0000313" key="3">
    <source>
        <dbReference type="EMBL" id="KAF0893515.1"/>
    </source>
</evidence>
<keyword evidence="1" id="KW-0677">Repeat</keyword>
<evidence type="ECO:0000256" key="1">
    <source>
        <dbReference type="ARBA" id="ARBA00022737"/>
    </source>
</evidence>
<dbReference type="Gene3D" id="1.25.40.10">
    <property type="entry name" value="Tetratricopeptide repeat domain"/>
    <property type="match status" value="2"/>
</dbReference>
<dbReference type="InterPro" id="IPR046960">
    <property type="entry name" value="PPR_At4g14850-like_plant"/>
</dbReference>
<keyword evidence="4" id="KW-1185">Reference proteome</keyword>
<dbReference type="Pfam" id="PF01535">
    <property type="entry name" value="PPR"/>
    <property type="match status" value="1"/>
</dbReference>
<dbReference type="NCBIfam" id="TIGR00756">
    <property type="entry name" value="PPR"/>
    <property type="match status" value="1"/>
</dbReference>
<dbReference type="GO" id="GO:0003723">
    <property type="term" value="F:RNA binding"/>
    <property type="evidence" value="ECO:0007669"/>
    <property type="project" value="InterPro"/>
</dbReference>
<dbReference type="Pfam" id="PF12854">
    <property type="entry name" value="PPR_1"/>
    <property type="match status" value="1"/>
</dbReference>
<dbReference type="GO" id="GO:0009451">
    <property type="term" value="P:RNA modification"/>
    <property type="evidence" value="ECO:0007669"/>
    <property type="project" value="InterPro"/>
</dbReference>
<dbReference type="PANTHER" id="PTHR47926:SF430">
    <property type="entry name" value="PENTATRICOPEPTIDE REPEAT-CONTAINING PROTEIN"/>
    <property type="match status" value="1"/>
</dbReference>
<evidence type="ECO:0000313" key="4">
    <source>
        <dbReference type="Proteomes" id="UP000479710"/>
    </source>
</evidence>
<sequence length="157" mass="17749">MVMCYCKAGDLTSLREVFEASLQAMASNVMSWNTMIDGYCKAGHYEILVLLLPVARHCHVEHDDAQKPEQQMLVMPTTVTMATMVTTCTQIGDFALGQQVHHYIWQFGTKINTMLSNALIGMYFKCRNMNQALDIFTAMLDAPNLFCWKMVIAGLRI</sequence>
<reference evidence="3 4" key="1">
    <citation type="submission" date="2019-11" db="EMBL/GenBank/DDBJ databases">
        <title>Whole genome sequence of Oryza granulata.</title>
        <authorList>
            <person name="Li W."/>
        </authorList>
    </citation>
    <scope>NUCLEOTIDE SEQUENCE [LARGE SCALE GENOMIC DNA]</scope>
    <source>
        <strain evidence="4">cv. Menghai</strain>
        <tissue evidence="3">Leaf</tissue>
    </source>
</reference>
<organism evidence="3 4">
    <name type="scientific">Oryza meyeriana var. granulata</name>
    <dbReference type="NCBI Taxonomy" id="110450"/>
    <lineage>
        <taxon>Eukaryota</taxon>
        <taxon>Viridiplantae</taxon>
        <taxon>Streptophyta</taxon>
        <taxon>Embryophyta</taxon>
        <taxon>Tracheophyta</taxon>
        <taxon>Spermatophyta</taxon>
        <taxon>Magnoliopsida</taxon>
        <taxon>Liliopsida</taxon>
        <taxon>Poales</taxon>
        <taxon>Poaceae</taxon>
        <taxon>BOP clade</taxon>
        <taxon>Oryzoideae</taxon>
        <taxon>Oryzeae</taxon>
        <taxon>Oryzinae</taxon>
        <taxon>Oryza</taxon>
        <taxon>Oryza meyeriana</taxon>
    </lineage>
</organism>
<evidence type="ECO:0008006" key="5">
    <source>
        <dbReference type="Google" id="ProtNLM"/>
    </source>
</evidence>
<dbReference type="PANTHER" id="PTHR47926">
    <property type="entry name" value="PENTATRICOPEPTIDE REPEAT-CONTAINING PROTEIN"/>
    <property type="match status" value="1"/>
</dbReference>
<dbReference type="OrthoDB" id="185373at2759"/>
<accession>A0A6G1BYU4</accession>
<evidence type="ECO:0000256" key="2">
    <source>
        <dbReference type="ARBA" id="ARBA00022946"/>
    </source>
</evidence>
<keyword evidence="2" id="KW-0809">Transit peptide</keyword>
<dbReference type="InterPro" id="IPR002885">
    <property type="entry name" value="PPR_rpt"/>
</dbReference>
<comment type="caution">
    <text evidence="3">The sequence shown here is derived from an EMBL/GenBank/DDBJ whole genome shotgun (WGS) entry which is preliminary data.</text>
</comment>
<dbReference type="EMBL" id="SPHZ02000011">
    <property type="protein sequence ID" value="KAF0893515.1"/>
    <property type="molecule type" value="Genomic_DNA"/>
</dbReference>
<proteinExistence type="predicted"/>
<protein>
    <recommendedName>
        <fullName evidence="5">Pentatricopeptide repeat-containing protein</fullName>
    </recommendedName>
</protein>
<dbReference type="InterPro" id="IPR011990">
    <property type="entry name" value="TPR-like_helical_dom_sf"/>
</dbReference>
<name>A0A6G1BYU4_9ORYZ</name>
<dbReference type="AlphaFoldDB" id="A0A6G1BYU4"/>